<feature type="domain" description="Peptidase C14 caspase" evidence="2">
    <location>
        <begin position="5"/>
        <end position="261"/>
    </location>
</feature>
<dbReference type="InterPro" id="IPR050452">
    <property type="entry name" value="Metacaspase"/>
</dbReference>
<dbReference type="GO" id="GO:0005737">
    <property type="term" value="C:cytoplasm"/>
    <property type="evidence" value="ECO:0007669"/>
    <property type="project" value="TreeGrafter"/>
</dbReference>
<dbReference type="PANTHER" id="PTHR48104:SF30">
    <property type="entry name" value="METACASPASE-1"/>
    <property type="match status" value="1"/>
</dbReference>
<evidence type="ECO:0000313" key="4">
    <source>
        <dbReference type="Proteomes" id="UP000006352"/>
    </source>
</evidence>
<dbReference type="HOGENOM" id="CLU_011935_0_0_1"/>
<dbReference type="InParanoid" id="J4HSR9"/>
<reference evidence="3 4" key="1">
    <citation type="journal article" date="2012" name="Appl. Environ. Microbiol.">
        <title>Short-read sequencing for genomic analysis of the brown rot fungus Fibroporia radiculosa.</title>
        <authorList>
            <person name="Tang J.D."/>
            <person name="Perkins A.D."/>
            <person name="Sonstegard T.S."/>
            <person name="Schroeder S.G."/>
            <person name="Burgess S.C."/>
            <person name="Diehl S.V."/>
        </authorList>
    </citation>
    <scope>NUCLEOTIDE SEQUENCE [LARGE SCALE GENOMIC DNA]</scope>
    <source>
        <strain evidence="3 4">TFFH 294</strain>
    </source>
</reference>
<dbReference type="Proteomes" id="UP000006352">
    <property type="component" value="Unassembled WGS sequence"/>
</dbReference>
<dbReference type="EMBL" id="HE796915">
    <property type="protein sequence ID" value="CCL99087.1"/>
    <property type="molecule type" value="Genomic_DNA"/>
</dbReference>
<comment type="similarity">
    <text evidence="1">Belongs to the peptidase C14B family.</text>
</comment>
<dbReference type="RefSeq" id="XP_012178370.1">
    <property type="nucleotide sequence ID" value="XM_012322980.1"/>
</dbReference>
<evidence type="ECO:0000256" key="1">
    <source>
        <dbReference type="ARBA" id="ARBA00009005"/>
    </source>
</evidence>
<gene>
    <name evidence="3" type="ORF">FIBRA_01101</name>
</gene>
<dbReference type="Gene3D" id="3.40.50.1460">
    <property type="match status" value="1"/>
</dbReference>
<protein>
    <recommendedName>
        <fullName evidence="2">Peptidase C14 caspase domain-containing protein</fullName>
    </recommendedName>
</protein>
<dbReference type="GO" id="GO:0006508">
    <property type="term" value="P:proteolysis"/>
    <property type="evidence" value="ECO:0007669"/>
    <property type="project" value="InterPro"/>
</dbReference>
<dbReference type="PANTHER" id="PTHR48104">
    <property type="entry name" value="METACASPASE-4"/>
    <property type="match status" value="1"/>
</dbReference>
<sequence>MATRVFALIIGIDKYKSGRIWNQESCADDAKNIKHWLTRDLHVPRDQICLLLDAEATKRKIEDHFMSHLVNNPAIERGDAILVYFSGHGSTVRSPPGWFEHGRGEVEVLCPHDHDTKTAEGRVAGISDRSLHAMMKDLCQAKGNNITLMLDACFIMPLDGPRERKHIRYTPTTKATSEDLFSGLWKSAMVHKSQVSSSRGFTATTHGTHVVLAACGSGWVATEGKAGGNFTMALMALKDRVALHKLTYTELTQQVTALMDDHQHAVSMGRHTDRILFDGIPFLPDAGYVSIDVYDNEKLRVEAGAIHGIMEGTEFTIHQHNRRGSLNPVLATYSVIEVYPTWCLARCKSSARSMAREGWARIKRWNNSTPFRVHLRKSLLSILRRCSLRRAIASDPEKASERPGLSMLRVKSATQADISVKMRRRDLVVERHDPLMVSNCRRVIELPSERTSSDLKIIDDAARFHLHLHRKNPARPLLGLVSMELFRLDSSTWTRVSGNLLVNGKAEIVDDEKNSIYAVMVHNYSDHDLWPYLAYMDATGYGISMVYHPDPSVTVPPLRKHSALIIGSGTPDSEALIFSLAAGADTGAGFLKLFVSSTFTPMKFIEQGIPTSALSAQVRDNKKTAPAPQSDFWDSMVGCVTVVRKSERET</sequence>
<dbReference type="Pfam" id="PF00656">
    <property type="entry name" value="Peptidase_C14"/>
    <property type="match status" value="1"/>
</dbReference>
<evidence type="ECO:0000259" key="2">
    <source>
        <dbReference type="Pfam" id="PF00656"/>
    </source>
</evidence>
<dbReference type="AlphaFoldDB" id="J4HSR9"/>
<keyword evidence="4" id="KW-1185">Reference proteome</keyword>
<dbReference type="GeneID" id="24093998"/>
<dbReference type="OrthoDB" id="3223806at2759"/>
<dbReference type="InterPro" id="IPR011600">
    <property type="entry name" value="Pept_C14_caspase"/>
</dbReference>
<evidence type="ECO:0000313" key="3">
    <source>
        <dbReference type="EMBL" id="CCL99087.1"/>
    </source>
</evidence>
<accession>J4HSR9</accession>
<name>J4HSR9_9APHY</name>
<dbReference type="GO" id="GO:0004197">
    <property type="term" value="F:cysteine-type endopeptidase activity"/>
    <property type="evidence" value="ECO:0007669"/>
    <property type="project" value="InterPro"/>
</dbReference>
<organism evidence="3 4">
    <name type="scientific">Fibroporia radiculosa</name>
    <dbReference type="NCBI Taxonomy" id="599839"/>
    <lineage>
        <taxon>Eukaryota</taxon>
        <taxon>Fungi</taxon>
        <taxon>Dikarya</taxon>
        <taxon>Basidiomycota</taxon>
        <taxon>Agaricomycotina</taxon>
        <taxon>Agaricomycetes</taxon>
        <taxon>Polyporales</taxon>
        <taxon>Fibroporiaceae</taxon>
        <taxon>Fibroporia</taxon>
    </lineage>
</organism>
<proteinExistence type="inferred from homology"/>